<gene>
    <name evidence="2" type="ORF">O4328_36890</name>
</gene>
<sequence>MTAHTGRPTSAGIHFDAVGGTPAYLSRSDHRRRARGSRNKWAIRPPEEYDVFAASYSGRWLCSDGHNWGVKEAFAVIGTKGERIAKFPQPSNPGDERHGYPVSARDRKRETEHRPPPSVTTQWLDQELISEFDKHRIDRCKI</sequence>
<evidence type="ECO:0000256" key="1">
    <source>
        <dbReference type="SAM" id="MobiDB-lite"/>
    </source>
</evidence>
<evidence type="ECO:0000313" key="2">
    <source>
        <dbReference type="EMBL" id="MCZ4589164.1"/>
    </source>
</evidence>
<proteinExistence type="predicted"/>
<accession>A0ABT4NP59</accession>
<organism evidence="2 3">
    <name type="scientific">Rhodococcus opacus</name>
    <name type="common">Nocardia opaca</name>
    <dbReference type="NCBI Taxonomy" id="37919"/>
    <lineage>
        <taxon>Bacteria</taxon>
        <taxon>Bacillati</taxon>
        <taxon>Actinomycetota</taxon>
        <taxon>Actinomycetes</taxon>
        <taxon>Mycobacteriales</taxon>
        <taxon>Nocardiaceae</taxon>
        <taxon>Rhodococcus</taxon>
    </lineage>
</organism>
<dbReference type="EMBL" id="JAPWIS010000029">
    <property type="protein sequence ID" value="MCZ4589164.1"/>
    <property type="molecule type" value="Genomic_DNA"/>
</dbReference>
<dbReference type="RefSeq" id="WP_269592411.1">
    <property type="nucleotide sequence ID" value="NZ_JAPWIS010000029.1"/>
</dbReference>
<keyword evidence="3" id="KW-1185">Reference proteome</keyword>
<protein>
    <submittedName>
        <fullName evidence="2">Uncharacterized protein</fullName>
    </submittedName>
</protein>
<comment type="caution">
    <text evidence="2">The sequence shown here is derived from an EMBL/GenBank/DDBJ whole genome shotgun (WGS) entry which is preliminary data.</text>
</comment>
<feature type="region of interest" description="Disordered" evidence="1">
    <location>
        <begin position="84"/>
        <end position="120"/>
    </location>
</feature>
<reference evidence="2" key="1">
    <citation type="submission" date="2022-12" db="EMBL/GenBank/DDBJ databases">
        <authorList>
            <person name="Krivoruchko A.V."/>
            <person name="Elkin A."/>
        </authorList>
    </citation>
    <scope>NUCLEOTIDE SEQUENCE</scope>
    <source>
        <strain evidence="2">IEGM 249</strain>
    </source>
</reference>
<dbReference type="Proteomes" id="UP001066327">
    <property type="component" value="Unassembled WGS sequence"/>
</dbReference>
<feature type="compositionally biased region" description="Basic residues" evidence="1">
    <location>
        <begin position="29"/>
        <end position="38"/>
    </location>
</feature>
<evidence type="ECO:0000313" key="3">
    <source>
        <dbReference type="Proteomes" id="UP001066327"/>
    </source>
</evidence>
<feature type="compositionally biased region" description="Basic and acidic residues" evidence="1">
    <location>
        <begin position="94"/>
        <end position="115"/>
    </location>
</feature>
<name>A0ABT4NP59_RHOOP</name>
<feature type="region of interest" description="Disordered" evidence="1">
    <location>
        <begin position="1"/>
        <end position="40"/>
    </location>
</feature>